<keyword evidence="2" id="KW-1185">Reference proteome</keyword>
<protein>
    <submittedName>
        <fullName evidence="1">Uncharacterized protein</fullName>
    </submittedName>
</protein>
<dbReference type="Proteomes" id="UP000520767">
    <property type="component" value="Unassembled WGS sequence"/>
</dbReference>
<evidence type="ECO:0000313" key="1">
    <source>
        <dbReference type="EMBL" id="MBB4910551.1"/>
    </source>
</evidence>
<dbReference type="AlphaFoldDB" id="A0A7W7QBF0"/>
<accession>A0A7W7QBF0</accession>
<name>A0A7W7QBF0_9PSEU</name>
<comment type="caution">
    <text evidence="1">The sequence shown here is derived from an EMBL/GenBank/DDBJ whole genome shotgun (WGS) entry which is preliminary data.</text>
</comment>
<organism evidence="1 2">
    <name type="scientific">Actinophytocola algeriensis</name>
    <dbReference type="NCBI Taxonomy" id="1768010"/>
    <lineage>
        <taxon>Bacteria</taxon>
        <taxon>Bacillati</taxon>
        <taxon>Actinomycetota</taxon>
        <taxon>Actinomycetes</taxon>
        <taxon>Pseudonocardiales</taxon>
        <taxon>Pseudonocardiaceae</taxon>
    </lineage>
</organism>
<evidence type="ECO:0000313" key="2">
    <source>
        <dbReference type="Proteomes" id="UP000520767"/>
    </source>
</evidence>
<dbReference type="EMBL" id="JACHJQ010000007">
    <property type="protein sequence ID" value="MBB4910551.1"/>
    <property type="molecule type" value="Genomic_DNA"/>
</dbReference>
<proteinExistence type="predicted"/>
<reference evidence="1 2" key="1">
    <citation type="submission" date="2020-08" db="EMBL/GenBank/DDBJ databases">
        <title>Genomic Encyclopedia of Type Strains, Phase III (KMG-III): the genomes of soil and plant-associated and newly described type strains.</title>
        <authorList>
            <person name="Whitman W."/>
        </authorList>
    </citation>
    <scope>NUCLEOTIDE SEQUENCE [LARGE SCALE GENOMIC DNA]</scope>
    <source>
        <strain evidence="1 2">CECT 8960</strain>
    </source>
</reference>
<gene>
    <name evidence="1" type="ORF">FHR82_006809</name>
</gene>
<sequence length="59" mass="6820">MFPTMRLTAFLSFFTDFLHLLKVESEKLMPNARSAARRSRLEMWPPLESNQALDPDHAG</sequence>